<dbReference type="STRING" id="1640674.SAMN05216323_104523"/>
<evidence type="ECO:0000259" key="6">
    <source>
        <dbReference type="PROSITE" id="PS51379"/>
    </source>
</evidence>
<dbReference type="PANTHER" id="PTHR43578:SF3">
    <property type="entry name" value="NADH-QUINONE OXIDOREDUCTASE SUBUNIT F"/>
    <property type="match status" value="1"/>
</dbReference>
<dbReference type="InterPro" id="IPR037225">
    <property type="entry name" value="Nuo51_FMN-bd_sf"/>
</dbReference>
<dbReference type="Pfam" id="PF10589">
    <property type="entry name" value="NADH_4Fe-4S"/>
    <property type="match status" value="1"/>
</dbReference>
<dbReference type="InterPro" id="IPR001949">
    <property type="entry name" value="NADH-UbQ_OxRdtase_51kDa_CS"/>
</dbReference>
<keyword evidence="8" id="KW-1185">Reference proteome</keyword>
<name>A0A1G6NRP0_9BACT</name>
<dbReference type="AlphaFoldDB" id="A0A1G6NRP0"/>
<dbReference type="InterPro" id="IPR037207">
    <property type="entry name" value="Nuop51_4Fe4S-bd_sf"/>
</dbReference>
<protein>
    <submittedName>
        <fullName evidence="7">NADH-quinone oxidoreductase subunit F</fullName>
    </submittedName>
</protein>
<evidence type="ECO:0000313" key="8">
    <source>
        <dbReference type="Proteomes" id="UP000199452"/>
    </source>
</evidence>
<accession>A0A1G6NRP0</accession>
<evidence type="ECO:0000256" key="5">
    <source>
        <dbReference type="ARBA" id="ARBA00023014"/>
    </source>
</evidence>
<dbReference type="SUPFAM" id="SSF140490">
    <property type="entry name" value="Nqo1C-terminal domain-like"/>
    <property type="match status" value="1"/>
</dbReference>
<dbReference type="GO" id="GO:0051539">
    <property type="term" value="F:4 iron, 4 sulfur cluster binding"/>
    <property type="evidence" value="ECO:0007669"/>
    <property type="project" value="UniProtKB-KW"/>
</dbReference>
<dbReference type="OrthoDB" id="9761899at2"/>
<evidence type="ECO:0000256" key="1">
    <source>
        <dbReference type="ARBA" id="ARBA00007523"/>
    </source>
</evidence>
<dbReference type="PANTHER" id="PTHR43578">
    <property type="entry name" value="NADH-QUINONE OXIDOREDUCTASE SUBUNIT F"/>
    <property type="match status" value="1"/>
</dbReference>
<keyword evidence="4" id="KW-0408">Iron</keyword>
<gene>
    <name evidence="7" type="ORF">SAMN05216323_104523</name>
</gene>
<evidence type="ECO:0000256" key="2">
    <source>
        <dbReference type="ARBA" id="ARBA00022485"/>
    </source>
</evidence>
<evidence type="ECO:0000256" key="3">
    <source>
        <dbReference type="ARBA" id="ARBA00022723"/>
    </source>
</evidence>
<keyword evidence="3" id="KW-0479">Metal-binding</keyword>
<comment type="similarity">
    <text evidence="1">Belongs to the complex I 51 kDa subunit family.</text>
</comment>
<dbReference type="InterPro" id="IPR017896">
    <property type="entry name" value="4Fe4S_Fe-S-bd"/>
</dbReference>
<dbReference type="Gene3D" id="3.40.50.11540">
    <property type="entry name" value="NADH-ubiquinone oxidoreductase 51kDa subunit"/>
    <property type="match status" value="1"/>
</dbReference>
<dbReference type="SUPFAM" id="SSF142019">
    <property type="entry name" value="Nqo1 FMN-binding domain-like"/>
    <property type="match status" value="1"/>
</dbReference>
<dbReference type="SUPFAM" id="SSF54862">
    <property type="entry name" value="4Fe-4S ferredoxins"/>
    <property type="match status" value="1"/>
</dbReference>
<dbReference type="InterPro" id="IPR019575">
    <property type="entry name" value="Nuop51_4Fe4S-bd"/>
</dbReference>
<sequence length="649" mass="71243">MVYAPGSDRDFVPLMKEVLASENGQGHSSWKESRPYFKFDRVEKPVLFISINSSANVCGAVGVHEALVAYIAQRGIEAYVEVVGSYGLMGLEPLVEVQLPGMARVAIANVQAHEVDELLDPIFNRFLPEGRAVFQHRNDLHHPWSGVPFMDELPFFKQQLRVVLGLTGKYNPTSLPQYMAHGGLFSFVKALRSYTFSDICDIVERSGLRGRAGSGFPTGKKWRMALDVAADGRYVICNADESDPGAFMNRLLMEGSPYRVLEGLAIASYACGAGKAFIYTRNRYSIAIQRLEEALASMREVGILGENIFDSGYNLDIKIVKGPGAYVCGEETALIRSLEGKRGMPTSKPPYPTTAGFKGKPTVVNNLETLSNVPLILMNGPDWFQTMGTETSKGTKVFSLSGKCATTSVVEVEMGTTFSQILEIVDGVIPGSEIKAIQIGGPSGACIPPSLFSLKVDYDRLKEADIPMGNGGILVYDEKTCMLDMVKYFMGFIQNESCGKCIPCREGSQRMVEIYKNITRRPLSEEGHNTLERFKGVIQLEGLAEVMKDTSACGLGQASTYPVLSTLKYFRDEYEEHIFDRHCRAGVCKDLRVFQIDLDKCTGCTACVKKCPVNAIVGAPRMAHYVVTERCIACGACLETCMFGAVLTH</sequence>
<dbReference type="EMBL" id="FMYP01000045">
    <property type="protein sequence ID" value="SDC70632.1"/>
    <property type="molecule type" value="Genomic_DNA"/>
</dbReference>
<dbReference type="Pfam" id="PF01512">
    <property type="entry name" value="Complex1_51K"/>
    <property type="match status" value="1"/>
</dbReference>
<dbReference type="Proteomes" id="UP000199452">
    <property type="component" value="Unassembled WGS sequence"/>
</dbReference>
<dbReference type="GO" id="GO:0008137">
    <property type="term" value="F:NADH dehydrogenase (ubiquinone) activity"/>
    <property type="evidence" value="ECO:0007669"/>
    <property type="project" value="InterPro"/>
</dbReference>
<dbReference type="SMART" id="SM00928">
    <property type="entry name" value="NADH_4Fe-4S"/>
    <property type="match status" value="1"/>
</dbReference>
<dbReference type="Gene3D" id="1.20.1440.230">
    <property type="entry name" value="NADH-ubiquinone oxidoreductase 51kDa subunit, iron-sulphur binding domain"/>
    <property type="match status" value="1"/>
</dbReference>
<dbReference type="InterPro" id="IPR017900">
    <property type="entry name" value="4Fe4S_Fe_S_CS"/>
</dbReference>
<keyword evidence="5" id="KW-0411">Iron-sulfur</keyword>
<dbReference type="PROSITE" id="PS51379">
    <property type="entry name" value="4FE4S_FER_2"/>
    <property type="match status" value="2"/>
</dbReference>
<evidence type="ECO:0000256" key="4">
    <source>
        <dbReference type="ARBA" id="ARBA00023004"/>
    </source>
</evidence>
<dbReference type="Gene3D" id="3.10.20.600">
    <property type="match status" value="1"/>
</dbReference>
<dbReference type="Pfam" id="PF13237">
    <property type="entry name" value="Fer4_10"/>
    <property type="match status" value="1"/>
</dbReference>
<evidence type="ECO:0000313" key="7">
    <source>
        <dbReference type="EMBL" id="SDC70632.1"/>
    </source>
</evidence>
<reference evidence="7 8" key="1">
    <citation type="submission" date="2016-09" db="EMBL/GenBank/DDBJ databases">
        <authorList>
            <person name="Capua I."/>
            <person name="De Benedictis P."/>
            <person name="Joannis T."/>
            <person name="Lombin L.H."/>
            <person name="Cattoli G."/>
        </authorList>
    </citation>
    <scope>NUCLEOTIDE SEQUENCE [LARGE SCALE GENOMIC DNA]</scope>
    <source>
        <strain evidence="7 8">A7P-90m</strain>
    </source>
</reference>
<organism evidence="7 8">
    <name type="scientific">Williamwhitmania taraxaci</name>
    <dbReference type="NCBI Taxonomy" id="1640674"/>
    <lineage>
        <taxon>Bacteria</taxon>
        <taxon>Pseudomonadati</taxon>
        <taxon>Bacteroidota</taxon>
        <taxon>Bacteroidia</taxon>
        <taxon>Bacteroidales</taxon>
        <taxon>Williamwhitmaniaceae</taxon>
        <taxon>Williamwhitmania</taxon>
    </lineage>
</organism>
<dbReference type="FunFam" id="3.40.50.11540:FF:000001">
    <property type="entry name" value="NADH dehydrogenase [ubiquinone] flavoprotein 1, mitochondrial"/>
    <property type="match status" value="1"/>
</dbReference>
<keyword evidence="2" id="KW-0004">4Fe-4S</keyword>
<dbReference type="Gene3D" id="3.30.70.20">
    <property type="match status" value="1"/>
</dbReference>
<dbReference type="GO" id="GO:0046872">
    <property type="term" value="F:metal ion binding"/>
    <property type="evidence" value="ECO:0007669"/>
    <property type="project" value="UniProtKB-KW"/>
</dbReference>
<dbReference type="PROSITE" id="PS00645">
    <property type="entry name" value="COMPLEX1_51K_2"/>
    <property type="match status" value="1"/>
</dbReference>
<feature type="domain" description="4Fe-4S ferredoxin-type" evidence="6">
    <location>
        <begin position="592"/>
        <end position="621"/>
    </location>
</feature>
<dbReference type="SUPFAM" id="SSF142984">
    <property type="entry name" value="Nqo1 middle domain-like"/>
    <property type="match status" value="1"/>
</dbReference>
<feature type="domain" description="4Fe-4S ferredoxin-type" evidence="6">
    <location>
        <begin position="622"/>
        <end position="649"/>
    </location>
</feature>
<dbReference type="InterPro" id="IPR011538">
    <property type="entry name" value="Nuo51_FMN-bd"/>
</dbReference>
<proteinExistence type="inferred from homology"/>
<dbReference type="PROSITE" id="PS00198">
    <property type="entry name" value="4FE4S_FER_1"/>
    <property type="match status" value="1"/>
</dbReference>
<dbReference type="GO" id="GO:0010181">
    <property type="term" value="F:FMN binding"/>
    <property type="evidence" value="ECO:0007669"/>
    <property type="project" value="InterPro"/>
</dbReference>